<feature type="transmembrane region" description="Helical" evidence="6">
    <location>
        <begin position="6"/>
        <end position="29"/>
    </location>
</feature>
<evidence type="ECO:0000256" key="6">
    <source>
        <dbReference type="SAM" id="Phobius"/>
    </source>
</evidence>
<protein>
    <submittedName>
        <fullName evidence="7">LysE family translocator</fullName>
    </submittedName>
</protein>
<feature type="transmembrane region" description="Helical" evidence="6">
    <location>
        <begin position="151"/>
        <end position="174"/>
    </location>
</feature>
<feature type="transmembrane region" description="Helical" evidence="6">
    <location>
        <begin position="72"/>
        <end position="93"/>
    </location>
</feature>
<evidence type="ECO:0000256" key="4">
    <source>
        <dbReference type="ARBA" id="ARBA00022989"/>
    </source>
</evidence>
<keyword evidence="5 6" id="KW-0472">Membrane</keyword>
<dbReference type="OrthoDB" id="3175972at2"/>
<evidence type="ECO:0000313" key="8">
    <source>
        <dbReference type="Proteomes" id="UP000291933"/>
    </source>
</evidence>
<proteinExistence type="predicted"/>
<dbReference type="GO" id="GO:0005886">
    <property type="term" value="C:plasma membrane"/>
    <property type="evidence" value="ECO:0007669"/>
    <property type="project" value="UniProtKB-SubCell"/>
</dbReference>
<feature type="transmembrane region" description="Helical" evidence="6">
    <location>
        <begin position="41"/>
        <end position="66"/>
    </location>
</feature>
<dbReference type="InterPro" id="IPR001123">
    <property type="entry name" value="LeuE-type"/>
</dbReference>
<name>A0A4Q9KLA4_PROTD</name>
<keyword evidence="8" id="KW-1185">Reference proteome</keyword>
<dbReference type="GO" id="GO:0015171">
    <property type="term" value="F:amino acid transmembrane transporter activity"/>
    <property type="evidence" value="ECO:0007669"/>
    <property type="project" value="TreeGrafter"/>
</dbReference>
<dbReference type="PANTHER" id="PTHR30086">
    <property type="entry name" value="ARGININE EXPORTER PROTEIN ARGO"/>
    <property type="match status" value="1"/>
</dbReference>
<dbReference type="Pfam" id="PF01810">
    <property type="entry name" value="LysE"/>
    <property type="match status" value="1"/>
</dbReference>
<feature type="transmembrane region" description="Helical" evidence="6">
    <location>
        <begin position="186"/>
        <end position="205"/>
    </location>
</feature>
<organism evidence="7 8">
    <name type="scientific">Propioniciclava tarda</name>
    <dbReference type="NCBI Taxonomy" id="433330"/>
    <lineage>
        <taxon>Bacteria</taxon>
        <taxon>Bacillati</taxon>
        <taxon>Actinomycetota</taxon>
        <taxon>Actinomycetes</taxon>
        <taxon>Propionibacteriales</taxon>
        <taxon>Propionibacteriaceae</taxon>
        <taxon>Propioniciclava</taxon>
    </lineage>
</organism>
<evidence type="ECO:0000256" key="5">
    <source>
        <dbReference type="ARBA" id="ARBA00023136"/>
    </source>
</evidence>
<dbReference type="PANTHER" id="PTHR30086:SF20">
    <property type="entry name" value="ARGININE EXPORTER PROTEIN ARGO-RELATED"/>
    <property type="match status" value="1"/>
</dbReference>
<comment type="subcellular location">
    <subcellularLocation>
        <location evidence="1">Cell membrane</location>
        <topology evidence="1">Multi-pass membrane protein</topology>
    </subcellularLocation>
</comment>
<evidence type="ECO:0000256" key="1">
    <source>
        <dbReference type="ARBA" id="ARBA00004651"/>
    </source>
</evidence>
<gene>
    <name evidence="7" type="ORF">ET996_05650</name>
</gene>
<sequence>MTWLDAVWRFAIVAGVLTMTPGLDTLLVLRSALRAGPRAAFATASGVAVGCLVWGLAAAVGVSALVTASPTAYAVLKVAGAVYLAYLGVRLLWNARTPHAAEPSEETAGVASPFSQGLTTNLLNPKIGVFYVAVLPHFLPADLPPVAGGVLLALVHGVETMVWFAGLIVGARTMRRWLASPQVQRGIDVVAGLIFVGFAVALVVVDQAH</sequence>
<dbReference type="RefSeq" id="WP_131171592.1">
    <property type="nucleotide sequence ID" value="NZ_FXTL01000008.1"/>
</dbReference>
<evidence type="ECO:0000313" key="7">
    <source>
        <dbReference type="EMBL" id="TBT95296.1"/>
    </source>
</evidence>
<comment type="caution">
    <text evidence="7">The sequence shown here is derived from an EMBL/GenBank/DDBJ whole genome shotgun (WGS) entry which is preliminary data.</text>
</comment>
<evidence type="ECO:0000256" key="2">
    <source>
        <dbReference type="ARBA" id="ARBA00022475"/>
    </source>
</evidence>
<reference evidence="7 8" key="1">
    <citation type="submission" date="2019-01" db="EMBL/GenBank/DDBJ databases">
        <title>Lactibacter flavus gen. nov., sp. nov., a novel bacterium of the family Propionibacteriaceae isolated from raw milk and dairy products.</title>
        <authorList>
            <person name="Huptas C."/>
            <person name="Wenning M."/>
            <person name="Breitenwieser F."/>
            <person name="Doll E."/>
            <person name="Von Neubeck M."/>
            <person name="Busse H.-J."/>
            <person name="Scherer S."/>
        </authorList>
    </citation>
    <scope>NUCLEOTIDE SEQUENCE [LARGE SCALE GENOMIC DNA]</scope>
    <source>
        <strain evidence="8">DSM 22130 / JCM 15804 / WR061</strain>
    </source>
</reference>
<dbReference type="AlphaFoldDB" id="A0A4Q9KLA4"/>
<keyword evidence="4 6" id="KW-1133">Transmembrane helix</keyword>
<evidence type="ECO:0000256" key="3">
    <source>
        <dbReference type="ARBA" id="ARBA00022692"/>
    </source>
</evidence>
<keyword evidence="3 6" id="KW-0812">Transmembrane</keyword>
<dbReference type="PIRSF" id="PIRSF006324">
    <property type="entry name" value="LeuE"/>
    <property type="match status" value="1"/>
</dbReference>
<dbReference type="EMBL" id="SDMR01000005">
    <property type="protein sequence ID" value="TBT95296.1"/>
    <property type="molecule type" value="Genomic_DNA"/>
</dbReference>
<accession>A0A4Q9KLA4</accession>
<dbReference type="Proteomes" id="UP000291933">
    <property type="component" value="Unassembled WGS sequence"/>
</dbReference>
<keyword evidence="2" id="KW-1003">Cell membrane</keyword>